<protein>
    <submittedName>
        <fullName evidence="1">Uncharacterized protein</fullName>
    </submittedName>
</protein>
<comment type="caution">
    <text evidence="1">The sequence shown here is derived from an EMBL/GenBank/DDBJ whole genome shotgun (WGS) entry which is preliminary data.</text>
</comment>
<sequence length="59" mass="6447">MDKSGMVMVETPFGKDYIMSMHDKGEMTIELPDGKEALSGHFAAASVQNGKIAWMEAIN</sequence>
<gene>
    <name evidence="1" type="ORF">ADICYQ_5218</name>
</gene>
<dbReference type="OrthoDB" id="227957at2"/>
<accession>S7WNP6</accession>
<organism evidence="1 2">
    <name type="scientific">Cyclobacterium qasimii M12-11B</name>
    <dbReference type="NCBI Taxonomy" id="641524"/>
    <lineage>
        <taxon>Bacteria</taxon>
        <taxon>Pseudomonadati</taxon>
        <taxon>Bacteroidota</taxon>
        <taxon>Cytophagia</taxon>
        <taxon>Cytophagales</taxon>
        <taxon>Cyclobacteriaceae</taxon>
        <taxon>Cyclobacterium</taxon>
    </lineage>
</organism>
<proteinExistence type="predicted"/>
<dbReference type="EMBL" id="ATNM01000179">
    <property type="protein sequence ID" value="EPR65778.1"/>
    <property type="molecule type" value="Genomic_DNA"/>
</dbReference>
<dbReference type="AlphaFoldDB" id="S7WNP6"/>
<dbReference type="STRING" id="641524.ADICYQ_5218"/>
<reference evidence="1 2" key="1">
    <citation type="journal article" date="2013" name="Genome Announc.">
        <title>Draft Genome Sequence of Cyclobacterium qasimii Strain M12-11BT, Isolated from Arctic Marine Sediment.</title>
        <authorList>
            <person name="Shivaji S."/>
            <person name="Ara S."/>
            <person name="Singh A."/>
            <person name="Kumar Pinnaka A."/>
        </authorList>
    </citation>
    <scope>NUCLEOTIDE SEQUENCE [LARGE SCALE GENOMIC DNA]</scope>
    <source>
        <strain evidence="1 2">M12-11B</strain>
    </source>
</reference>
<evidence type="ECO:0000313" key="1">
    <source>
        <dbReference type="EMBL" id="EPR65778.1"/>
    </source>
</evidence>
<evidence type="ECO:0000313" key="2">
    <source>
        <dbReference type="Proteomes" id="UP000014974"/>
    </source>
</evidence>
<name>S7WNP6_9BACT</name>
<dbReference type="Proteomes" id="UP000014974">
    <property type="component" value="Unassembled WGS sequence"/>
</dbReference>